<dbReference type="InterPro" id="IPR005490">
    <property type="entry name" value="LD_TPept_cat_dom"/>
</dbReference>
<dbReference type="PANTHER" id="PTHR30582:SF24">
    <property type="entry name" value="L,D-TRANSPEPTIDASE ERFK_SRFK-RELATED"/>
    <property type="match status" value="1"/>
</dbReference>
<feature type="active site" description="Proton donor/acceptor" evidence="9">
    <location>
        <position position="152"/>
    </location>
</feature>
<dbReference type="CDD" id="cd16913">
    <property type="entry name" value="YkuD_like"/>
    <property type="match status" value="1"/>
</dbReference>
<dbReference type="EMBL" id="CDRZ01000250">
    <property type="protein sequence ID" value="CEO89542.1"/>
    <property type="molecule type" value="Genomic_DNA"/>
</dbReference>
<dbReference type="Proteomes" id="UP000046155">
    <property type="component" value="Unassembled WGS sequence"/>
</dbReference>
<evidence type="ECO:0000313" key="12">
    <source>
        <dbReference type="Proteomes" id="UP000046155"/>
    </source>
</evidence>
<comment type="pathway">
    <text evidence="1 9">Cell wall biogenesis; peptidoglycan biosynthesis.</text>
</comment>
<dbReference type="InterPro" id="IPR050979">
    <property type="entry name" value="LD-transpeptidase"/>
</dbReference>
<dbReference type="SUPFAM" id="SSF47090">
    <property type="entry name" value="PGBD-like"/>
    <property type="match status" value="2"/>
</dbReference>
<evidence type="ECO:0000256" key="7">
    <source>
        <dbReference type="ARBA" id="ARBA00022984"/>
    </source>
</evidence>
<keyword evidence="12" id="KW-1185">Reference proteome</keyword>
<evidence type="ECO:0000256" key="3">
    <source>
        <dbReference type="ARBA" id="ARBA00022676"/>
    </source>
</evidence>
<evidence type="ECO:0000256" key="2">
    <source>
        <dbReference type="ARBA" id="ARBA00005992"/>
    </source>
</evidence>
<dbReference type="InterPro" id="IPR036365">
    <property type="entry name" value="PGBD-like_sf"/>
</dbReference>
<dbReference type="GO" id="GO:0018104">
    <property type="term" value="P:peptidoglycan-protein cross-linking"/>
    <property type="evidence" value="ECO:0007669"/>
    <property type="project" value="TreeGrafter"/>
</dbReference>
<sequence length="279" mass="30776">MKLNRICGGKMSGELQNRLQQLGFFKGECDGIYGKKTAAAVRSFQKKKKQPVTGRVVDATWQALGEGCEHPVSNPADKPPENVSVLVDLEKLTLTVMEGDLLFKQYPVAAGKPSTPSPIGEWKIISKEFDWGGAFGARWMGLNVPWGNYGIHGTNRPWSIGSSVSAGCIRMFNEDVVQVFEWAPVGTKVKIKAPLTWLAGSGNRTLKKGDCGPDVVYLQLLLKETGFNPYYCDGWYGALTELTVRTYQLHTGLPISGQVDEKTRHHLEEKAGVFETQNQ</sequence>
<accession>A0A0B7MP86</accession>
<keyword evidence="8 9" id="KW-0961">Cell wall biogenesis/degradation</keyword>
<dbReference type="GO" id="GO:0008360">
    <property type="term" value="P:regulation of cell shape"/>
    <property type="evidence" value="ECO:0007669"/>
    <property type="project" value="UniProtKB-UniRule"/>
</dbReference>
<evidence type="ECO:0000256" key="8">
    <source>
        <dbReference type="ARBA" id="ARBA00023316"/>
    </source>
</evidence>
<keyword evidence="6 9" id="KW-0133">Cell shape</keyword>
<evidence type="ECO:0000313" key="11">
    <source>
        <dbReference type="EMBL" id="CEO89542.1"/>
    </source>
</evidence>
<dbReference type="AlphaFoldDB" id="A0A0B7MP86"/>
<keyword evidence="4" id="KW-0808">Transferase</keyword>
<reference evidence="12" key="1">
    <citation type="submission" date="2015-01" db="EMBL/GenBank/DDBJ databases">
        <authorList>
            <person name="Manzoor Shahid"/>
            <person name="Zubair Saima"/>
        </authorList>
    </citation>
    <scope>NUCLEOTIDE SEQUENCE [LARGE SCALE GENOMIC DNA]</scope>
    <source>
        <strain evidence="12">Sp3</strain>
    </source>
</reference>
<evidence type="ECO:0000259" key="10">
    <source>
        <dbReference type="PROSITE" id="PS52029"/>
    </source>
</evidence>
<dbReference type="GO" id="GO:0016757">
    <property type="term" value="F:glycosyltransferase activity"/>
    <property type="evidence" value="ECO:0007669"/>
    <property type="project" value="UniProtKB-KW"/>
</dbReference>
<name>A0A0B7MP86_9FIRM</name>
<feature type="domain" description="L,D-TPase catalytic" evidence="10">
    <location>
        <begin position="83"/>
        <end position="192"/>
    </location>
</feature>
<dbReference type="SUPFAM" id="SSF141523">
    <property type="entry name" value="L,D-transpeptidase catalytic domain-like"/>
    <property type="match status" value="1"/>
</dbReference>
<dbReference type="PROSITE" id="PS52029">
    <property type="entry name" value="LD_TPASE"/>
    <property type="match status" value="1"/>
</dbReference>
<feature type="active site" description="Nucleophile" evidence="9">
    <location>
        <position position="168"/>
    </location>
</feature>
<dbReference type="GO" id="GO:0071555">
    <property type="term" value="P:cell wall organization"/>
    <property type="evidence" value="ECO:0007669"/>
    <property type="project" value="UniProtKB-UniRule"/>
</dbReference>
<gene>
    <name evidence="11" type="ORF">SSCH_520003</name>
</gene>
<organism evidence="11 12">
    <name type="scientific">Syntrophaceticus schinkii</name>
    <dbReference type="NCBI Taxonomy" id="499207"/>
    <lineage>
        <taxon>Bacteria</taxon>
        <taxon>Bacillati</taxon>
        <taxon>Bacillota</taxon>
        <taxon>Clostridia</taxon>
        <taxon>Thermoanaerobacterales</taxon>
        <taxon>Thermoanaerobacterales Family III. Incertae Sedis</taxon>
        <taxon>Syntrophaceticus</taxon>
    </lineage>
</organism>
<dbReference type="PANTHER" id="PTHR30582">
    <property type="entry name" value="L,D-TRANSPEPTIDASE"/>
    <property type="match status" value="1"/>
</dbReference>
<keyword evidence="7 9" id="KW-0573">Peptidoglycan synthesis</keyword>
<dbReference type="GO" id="GO:0005576">
    <property type="term" value="C:extracellular region"/>
    <property type="evidence" value="ECO:0007669"/>
    <property type="project" value="TreeGrafter"/>
</dbReference>
<dbReference type="Pfam" id="PF03734">
    <property type="entry name" value="YkuD"/>
    <property type="match status" value="1"/>
</dbReference>
<dbReference type="Pfam" id="PF01471">
    <property type="entry name" value="PG_binding_1"/>
    <property type="match status" value="2"/>
</dbReference>
<evidence type="ECO:0000256" key="4">
    <source>
        <dbReference type="ARBA" id="ARBA00022679"/>
    </source>
</evidence>
<evidence type="ECO:0000256" key="1">
    <source>
        <dbReference type="ARBA" id="ARBA00004752"/>
    </source>
</evidence>
<dbReference type="InterPro" id="IPR036366">
    <property type="entry name" value="PGBDSf"/>
</dbReference>
<evidence type="ECO:0000256" key="6">
    <source>
        <dbReference type="ARBA" id="ARBA00022960"/>
    </source>
</evidence>
<dbReference type="InterPro" id="IPR002477">
    <property type="entry name" value="Peptidoglycan-bd-like"/>
</dbReference>
<dbReference type="InterPro" id="IPR038063">
    <property type="entry name" value="Transpep_catalytic_dom"/>
</dbReference>
<proteinExistence type="inferred from homology"/>
<dbReference type="GO" id="GO:0071972">
    <property type="term" value="F:peptidoglycan L,D-transpeptidase activity"/>
    <property type="evidence" value="ECO:0007669"/>
    <property type="project" value="TreeGrafter"/>
</dbReference>
<dbReference type="Gene3D" id="1.10.101.10">
    <property type="entry name" value="PGBD-like superfamily/PGBD"/>
    <property type="match status" value="2"/>
</dbReference>
<evidence type="ECO:0000256" key="5">
    <source>
        <dbReference type="ARBA" id="ARBA00022801"/>
    </source>
</evidence>
<protein>
    <submittedName>
        <fullName evidence="11">ErfK/YbiS/YcfS/YnhG</fullName>
    </submittedName>
</protein>
<comment type="similarity">
    <text evidence="2">Belongs to the YkuD family.</text>
</comment>
<keyword evidence="3" id="KW-0328">Glycosyltransferase</keyword>
<dbReference type="Gene3D" id="2.40.440.10">
    <property type="entry name" value="L,D-transpeptidase catalytic domain-like"/>
    <property type="match status" value="1"/>
</dbReference>
<dbReference type="UniPathway" id="UPA00219"/>
<keyword evidence="5" id="KW-0378">Hydrolase</keyword>
<evidence type="ECO:0000256" key="9">
    <source>
        <dbReference type="PROSITE-ProRule" id="PRU01373"/>
    </source>
</evidence>